<keyword evidence="3" id="KW-1185">Reference proteome</keyword>
<name>A0A266Q7F2_9GAMM</name>
<organism evidence="2 3">
    <name type="scientific">Cellvibrio mixtus</name>
    <dbReference type="NCBI Taxonomy" id="39650"/>
    <lineage>
        <taxon>Bacteria</taxon>
        <taxon>Pseudomonadati</taxon>
        <taxon>Pseudomonadota</taxon>
        <taxon>Gammaproteobacteria</taxon>
        <taxon>Cellvibrionales</taxon>
        <taxon>Cellvibrionaceae</taxon>
        <taxon>Cellvibrio</taxon>
    </lineage>
</organism>
<sequence>MGAGSSSPIPITARLGEAYGYDLIGDIHGCAQTLARLLEMMGYKKIRGVYRHASRQAIFLGDVVDRGPRIREALHLVRTMVEQGSAQMILGNHEFNAMSYCTPIAPGASEYLRAHTPAAARQIAETLQQFSRYPHEWRAFMDWFASLPLFLEIAHPVTHQVFRAVHACWDQPLIDQHRARYGDGRIDWAFVERSSCKGSLEARTRMRLTGGIDLPLPDGEEMVSSDGYVRHAFRTKFWVPDAKTYGQLLFQPDPLPEHIATADIAAEHRSQMVYYDQQQPPLFVGHYWLTGSPRPIAPNLACLDYSAVKFGRLVAYRMDGEAQLQQDKFVWVYVDP</sequence>
<dbReference type="RefSeq" id="WP_094983644.1">
    <property type="nucleotide sequence ID" value="NZ_NHNI01000001.1"/>
</dbReference>
<evidence type="ECO:0000313" key="2">
    <source>
        <dbReference type="EMBL" id="OZY85814.1"/>
    </source>
</evidence>
<dbReference type="GO" id="GO:0005737">
    <property type="term" value="C:cytoplasm"/>
    <property type="evidence" value="ECO:0007669"/>
    <property type="project" value="TreeGrafter"/>
</dbReference>
<dbReference type="AlphaFoldDB" id="A0A266Q7F2"/>
<dbReference type="STRING" id="1209072.GCA_000766945_00409"/>
<dbReference type="Proteomes" id="UP000216101">
    <property type="component" value="Unassembled WGS sequence"/>
</dbReference>
<dbReference type="SUPFAM" id="SSF56300">
    <property type="entry name" value="Metallo-dependent phosphatases"/>
    <property type="match status" value="1"/>
</dbReference>
<dbReference type="PANTHER" id="PTHR42850:SF7">
    <property type="entry name" value="BIS(5'-NUCLEOSYL)-TETRAPHOSPHATASE PRPE [ASYMMETRICAL]"/>
    <property type="match status" value="1"/>
</dbReference>
<gene>
    <name evidence="2" type="ORF">CBP51_01845</name>
</gene>
<reference evidence="3" key="1">
    <citation type="submission" date="2017-05" db="EMBL/GenBank/DDBJ databases">
        <authorList>
            <person name="Barney B.M."/>
        </authorList>
    </citation>
    <scope>NUCLEOTIDE SEQUENCE [LARGE SCALE GENOMIC DNA]</scope>
    <source>
        <strain evidence="3">PSBB022</strain>
    </source>
</reference>
<dbReference type="EMBL" id="NHNI01000001">
    <property type="protein sequence ID" value="OZY85814.1"/>
    <property type="molecule type" value="Genomic_DNA"/>
</dbReference>
<evidence type="ECO:0000259" key="1">
    <source>
        <dbReference type="Pfam" id="PF00149"/>
    </source>
</evidence>
<comment type="caution">
    <text evidence="2">The sequence shown here is derived from an EMBL/GenBank/DDBJ whole genome shotgun (WGS) entry which is preliminary data.</text>
</comment>
<protein>
    <submittedName>
        <fullName evidence="2">Serine/threonine protein phosphatase</fullName>
    </submittedName>
</protein>
<accession>A0A266Q7F2</accession>
<dbReference type="PANTHER" id="PTHR42850">
    <property type="entry name" value="METALLOPHOSPHOESTERASE"/>
    <property type="match status" value="1"/>
</dbReference>
<dbReference type="InterPro" id="IPR029052">
    <property type="entry name" value="Metallo-depent_PP-like"/>
</dbReference>
<proteinExistence type="predicted"/>
<dbReference type="Gene3D" id="3.60.21.10">
    <property type="match status" value="1"/>
</dbReference>
<evidence type="ECO:0000313" key="3">
    <source>
        <dbReference type="Proteomes" id="UP000216101"/>
    </source>
</evidence>
<dbReference type="InterPro" id="IPR004843">
    <property type="entry name" value="Calcineurin-like_PHP"/>
</dbReference>
<feature type="domain" description="Calcineurin-like phosphoesterase" evidence="1">
    <location>
        <begin position="23"/>
        <end position="151"/>
    </location>
</feature>
<dbReference type="GO" id="GO:0016791">
    <property type="term" value="F:phosphatase activity"/>
    <property type="evidence" value="ECO:0007669"/>
    <property type="project" value="TreeGrafter"/>
</dbReference>
<dbReference type="InterPro" id="IPR050126">
    <property type="entry name" value="Ap4A_hydrolase"/>
</dbReference>
<dbReference type="Pfam" id="PF00149">
    <property type="entry name" value="Metallophos"/>
    <property type="match status" value="1"/>
</dbReference>